<comment type="similarity">
    <text evidence="4">Belongs to the PNP synthase family.</text>
</comment>
<dbReference type="NCBIfam" id="NF003624">
    <property type="entry name" value="PRK05265.1-2"/>
    <property type="match status" value="1"/>
</dbReference>
<feature type="binding site" evidence="4">
    <location>
        <position position="50"/>
    </location>
    <ligand>
        <name>1-deoxy-D-xylulose 5-phosphate</name>
        <dbReference type="ChEBI" id="CHEBI:57792"/>
    </ligand>
</feature>
<evidence type="ECO:0000256" key="1">
    <source>
        <dbReference type="ARBA" id="ARBA00022490"/>
    </source>
</evidence>
<name>A0A4V1AVY0_9GAMM</name>
<feature type="binding site" evidence="4">
    <location>
        <position position="12"/>
    </location>
    <ligand>
        <name>3-amino-2-oxopropyl phosphate</name>
        <dbReference type="ChEBI" id="CHEBI:57279"/>
    </ligand>
</feature>
<accession>A0A4V1AVY0</accession>
<dbReference type="Pfam" id="PF03740">
    <property type="entry name" value="PdxJ"/>
    <property type="match status" value="1"/>
</dbReference>
<keyword evidence="7" id="KW-1185">Reference proteome</keyword>
<dbReference type="CDD" id="cd00003">
    <property type="entry name" value="PNPsynthase"/>
    <property type="match status" value="1"/>
</dbReference>
<feature type="site" description="Transition state stabilizer" evidence="4">
    <location>
        <position position="156"/>
    </location>
</feature>
<evidence type="ECO:0000256" key="4">
    <source>
        <dbReference type="HAMAP-Rule" id="MF_00279"/>
    </source>
</evidence>
<evidence type="ECO:0000256" key="3">
    <source>
        <dbReference type="ARBA" id="ARBA00023096"/>
    </source>
</evidence>
<dbReference type="PANTHER" id="PTHR30456:SF0">
    <property type="entry name" value="PYRIDOXINE 5'-PHOSPHATE SYNTHASE"/>
    <property type="match status" value="1"/>
</dbReference>
<feature type="binding site" evidence="4">
    <location>
        <begin position="14"/>
        <end position="15"/>
    </location>
    <ligand>
        <name>1-deoxy-D-xylulose 5-phosphate</name>
        <dbReference type="ChEBI" id="CHEBI:57792"/>
    </ligand>
</feature>
<proteinExistence type="inferred from homology"/>
<feature type="binding site" evidence="4">
    <location>
        <begin position="218"/>
        <end position="219"/>
    </location>
    <ligand>
        <name>3-amino-2-oxopropyl phosphate</name>
        <dbReference type="ChEBI" id="CHEBI:57279"/>
    </ligand>
</feature>
<dbReference type="InterPro" id="IPR013785">
    <property type="entry name" value="Aldolase_TIM"/>
</dbReference>
<dbReference type="OrthoDB" id="9806590at2"/>
<dbReference type="FunFam" id="3.20.20.70:FF:000042">
    <property type="entry name" value="Pyridoxine 5'-phosphate synthase"/>
    <property type="match status" value="1"/>
</dbReference>
<sequence>MSASNAILLGVNIDHVATLRQARGTRYPDPIQAAIEAEQAGAEGITLHLREDRRHIQERDVALLRDILLSKMNLEMAVTEEMLAIAEKYGPKDCCLVPERREELTTEGGLDVAGQLGRIAEACARLKEAGIRVSLFIDADPRQVEAAVQAAAPVIEIHTGHFADAGDERSRQKEFQRIAEVVRQGQEAGLQVNAGHGLNYQNVTAIAAIPEIVELNIGHAIIARALFTGMQTAVREMKHLMREARG</sequence>
<feature type="active site" description="Proton donor" evidence="4">
    <location>
        <position position="196"/>
    </location>
</feature>
<keyword evidence="3 4" id="KW-0664">Pyridoxine biosynthesis</keyword>
<feature type="active site" description="Proton acceptor" evidence="4">
    <location>
        <position position="75"/>
    </location>
</feature>
<reference evidence="6 7" key="1">
    <citation type="submission" date="2019-03" db="EMBL/GenBank/DDBJ databases">
        <title>The genome sequence of Nitrosococcus wardiae strain D1FHST reveals the archetypal metabolic capacity of ammonia-oxidizing Gammaproteobacteria.</title>
        <authorList>
            <person name="Wang L."/>
            <person name="Lim C.K."/>
            <person name="Hanson T.E."/>
            <person name="Dang H."/>
            <person name="Klotz M.G."/>
        </authorList>
    </citation>
    <scope>NUCLEOTIDE SEQUENCE [LARGE SCALE GENOMIC DNA]</scope>
    <source>
        <strain evidence="6 7">D1FHS</strain>
    </source>
</reference>
<evidence type="ECO:0000256" key="2">
    <source>
        <dbReference type="ARBA" id="ARBA00022679"/>
    </source>
</evidence>
<dbReference type="UniPathway" id="UPA00244">
    <property type="reaction ID" value="UER00313"/>
</dbReference>
<dbReference type="RefSeq" id="WP_134357898.1">
    <property type="nucleotide sequence ID" value="NZ_CP038033.1"/>
</dbReference>
<organism evidence="6 7">
    <name type="scientific">Nitrosococcus wardiae</name>
    <dbReference type="NCBI Taxonomy" id="1814290"/>
    <lineage>
        <taxon>Bacteria</taxon>
        <taxon>Pseudomonadati</taxon>
        <taxon>Pseudomonadota</taxon>
        <taxon>Gammaproteobacteria</taxon>
        <taxon>Chromatiales</taxon>
        <taxon>Chromatiaceae</taxon>
        <taxon>Nitrosococcus</taxon>
    </lineage>
</organism>
<dbReference type="Gene3D" id="3.20.20.70">
    <property type="entry name" value="Aldolase class I"/>
    <property type="match status" value="1"/>
</dbReference>
<feature type="binding site" evidence="4">
    <location>
        <position position="105"/>
    </location>
    <ligand>
        <name>1-deoxy-D-xylulose 5-phosphate</name>
        <dbReference type="ChEBI" id="CHEBI:57792"/>
    </ligand>
</feature>
<dbReference type="EMBL" id="CP038033">
    <property type="protein sequence ID" value="QBQ54705.1"/>
    <property type="molecule type" value="Genomic_DNA"/>
</dbReference>
<dbReference type="SUPFAM" id="SSF63892">
    <property type="entry name" value="Pyridoxine 5'-phosphate synthase"/>
    <property type="match status" value="1"/>
</dbReference>
<dbReference type="NCBIfam" id="NF003623">
    <property type="entry name" value="PRK05265.1-1"/>
    <property type="match status" value="1"/>
</dbReference>
<feature type="binding site" evidence="4">
    <location>
        <position position="55"/>
    </location>
    <ligand>
        <name>1-deoxy-D-xylulose 5-phosphate</name>
        <dbReference type="ChEBI" id="CHEBI:57792"/>
    </ligand>
</feature>
<dbReference type="InterPro" id="IPR036130">
    <property type="entry name" value="Pyridoxine-5'_phos_synth"/>
</dbReference>
<comment type="pathway">
    <text evidence="4">Cofactor biosynthesis; pyridoxine 5'-phosphate biosynthesis; pyridoxine 5'-phosphate from D-erythrose 4-phosphate: step 5/5.</text>
</comment>
<dbReference type="EC" id="2.6.99.2" evidence="4 5"/>
<dbReference type="Proteomes" id="UP000294325">
    <property type="component" value="Chromosome"/>
</dbReference>
<dbReference type="GO" id="GO:0008615">
    <property type="term" value="P:pyridoxine biosynthetic process"/>
    <property type="evidence" value="ECO:0007669"/>
    <property type="project" value="UniProtKB-UniRule"/>
</dbReference>
<keyword evidence="1 4" id="KW-0963">Cytoplasm</keyword>
<dbReference type="GO" id="GO:0033856">
    <property type="term" value="F:pyridoxine 5'-phosphate synthase activity"/>
    <property type="evidence" value="ECO:0007669"/>
    <property type="project" value="UniProtKB-UniRule"/>
</dbReference>
<evidence type="ECO:0000313" key="6">
    <source>
        <dbReference type="EMBL" id="QBQ54705.1"/>
    </source>
</evidence>
<dbReference type="PANTHER" id="PTHR30456">
    <property type="entry name" value="PYRIDOXINE 5'-PHOSPHATE SYNTHASE"/>
    <property type="match status" value="1"/>
</dbReference>
<protein>
    <recommendedName>
        <fullName evidence="4 5">Pyridoxine 5'-phosphate synthase</fullName>
        <shortName evidence="4">PNP synthase</shortName>
        <ecNumber evidence="4 5">2.6.99.2</ecNumber>
    </recommendedName>
</protein>
<dbReference type="HAMAP" id="MF_00279">
    <property type="entry name" value="PdxJ"/>
    <property type="match status" value="1"/>
</dbReference>
<comment type="subunit">
    <text evidence="4">Homooctamer; tetramer of dimers.</text>
</comment>
<feature type="binding site" evidence="4">
    <location>
        <position position="23"/>
    </location>
    <ligand>
        <name>3-amino-2-oxopropyl phosphate</name>
        <dbReference type="ChEBI" id="CHEBI:57279"/>
    </ligand>
</feature>
<comment type="subcellular location">
    <subcellularLocation>
        <location evidence="4">Cytoplasm</location>
    </subcellularLocation>
</comment>
<feature type="active site" description="Proton acceptor" evidence="4">
    <location>
        <position position="48"/>
    </location>
</feature>
<dbReference type="NCBIfam" id="TIGR00559">
    <property type="entry name" value="pdxJ"/>
    <property type="match status" value="1"/>
</dbReference>
<dbReference type="NCBIfam" id="NF003625">
    <property type="entry name" value="PRK05265.1-3"/>
    <property type="match status" value="1"/>
</dbReference>
<dbReference type="KEGG" id="nwr:E3U44_09440"/>
<dbReference type="InterPro" id="IPR004569">
    <property type="entry name" value="PyrdxlP_synth_PdxJ"/>
</dbReference>
<dbReference type="AlphaFoldDB" id="A0A4V1AVY0"/>
<evidence type="ECO:0000256" key="5">
    <source>
        <dbReference type="NCBIfam" id="TIGR00559"/>
    </source>
</evidence>
<dbReference type="NCBIfam" id="NF003627">
    <property type="entry name" value="PRK05265.1-5"/>
    <property type="match status" value="1"/>
</dbReference>
<comment type="catalytic activity">
    <reaction evidence="4">
        <text>3-amino-2-oxopropyl phosphate + 1-deoxy-D-xylulose 5-phosphate = pyridoxine 5'-phosphate + phosphate + 2 H2O + H(+)</text>
        <dbReference type="Rhea" id="RHEA:15265"/>
        <dbReference type="ChEBI" id="CHEBI:15377"/>
        <dbReference type="ChEBI" id="CHEBI:15378"/>
        <dbReference type="ChEBI" id="CHEBI:43474"/>
        <dbReference type="ChEBI" id="CHEBI:57279"/>
        <dbReference type="ChEBI" id="CHEBI:57792"/>
        <dbReference type="ChEBI" id="CHEBI:58589"/>
        <dbReference type="EC" id="2.6.99.2"/>
    </reaction>
</comment>
<keyword evidence="2 4" id="KW-0808">Transferase</keyword>
<feature type="binding site" evidence="4">
    <location>
        <position position="197"/>
    </location>
    <ligand>
        <name>3-amino-2-oxopropyl phosphate</name>
        <dbReference type="ChEBI" id="CHEBI:57279"/>
    </ligand>
</feature>
<evidence type="ECO:0000313" key="7">
    <source>
        <dbReference type="Proteomes" id="UP000294325"/>
    </source>
</evidence>
<comment type="function">
    <text evidence="4">Catalyzes the complicated ring closure reaction between the two acyclic compounds 1-deoxy-D-xylulose-5-phosphate (DXP) and 3-amino-2-oxopropyl phosphate (1-amino-acetone-3-phosphate or AAP) to form pyridoxine 5'-phosphate (PNP) and inorganic phosphate.</text>
</comment>
<gene>
    <name evidence="4 6" type="primary">pdxJ</name>
    <name evidence="6" type="ORF">E3U44_09440</name>
</gene>
<dbReference type="GO" id="GO:0005829">
    <property type="term" value="C:cytosol"/>
    <property type="evidence" value="ECO:0007669"/>
    <property type="project" value="TreeGrafter"/>
</dbReference>